<protein>
    <recommendedName>
        <fullName evidence="10">Protein odr-4 homolog</fullName>
    </recommendedName>
</protein>
<evidence type="ECO:0000256" key="5">
    <source>
        <dbReference type="ARBA" id="ARBA00023136"/>
    </source>
</evidence>
<gene>
    <name evidence="8" type="ORF">J437_LFUL006019</name>
</gene>
<feature type="compositionally biased region" description="Low complexity" evidence="6">
    <location>
        <begin position="270"/>
        <end position="281"/>
    </location>
</feature>
<evidence type="ECO:0000313" key="8">
    <source>
        <dbReference type="EMBL" id="KAG8225008.1"/>
    </source>
</evidence>
<comment type="similarity">
    <text evidence="2">Belongs to the ODR-4 family.</text>
</comment>
<sequence>MGRTIILEENLIPSITKFLSPNAYVIGLILGQSTGQKDYVVHLARTPRPAKEDIEEEVIEANPFGDKEKKSYEKPITSIKDLEENWVADHAKHVTRMLPGGMWVLGIFTGGPSDPFDDSGDRSRVRSALLQIRDHFMKHSYLHGDGPSTEKIALHFNSVTKKFVGRTVDLSVPSASFRPAELKIHSFPTKWHHLECHMGFDQWFPLPQSSSVKPLKRLIMDILGNLSQDIESAQCLIEGEPRDKADLVEGIGEKEEDEETRGTSRRKKGSTSSPRSSPTKKNTLPLEVNLFLPCNKTESGGEVLMIDCCGEVRLVGVLACRVFLHQKATVEEAEKAVKADIIRSLYSRLEMHWDSLIEEEQGCPEDRLTLHEPPRKVFVSLPAWDGKVELLDYIFPGEDAAEFAVMHRSSEEDLLNRGKGNSPLDCSHNVLVNTVRGVLSSGEEQVGSDNRHMTRVANAESNFSLLLVVSVAIAFLAVAAVWISWGDSNKRQ</sequence>
<evidence type="ECO:0000256" key="4">
    <source>
        <dbReference type="ARBA" id="ARBA00022989"/>
    </source>
</evidence>
<evidence type="ECO:0000313" key="9">
    <source>
        <dbReference type="Proteomes" id="UP000792457"/>
    </source>
</evidence>
<proteinExistence type="inferred from homology"/>
<dbReference type="AlphaFoldDB" id="A0A8K0JZ45"/>
<dbReference type="PANTHER" id="PTHR33966:SF1">
    <property type="entry name" value="PROTEIN ODR-4 HOMOLOG"/>
    <property type="match status" value="1"/>
</dbReference>
<dbReference type="EMBL" id="KZ308221">
    <property type="protein sequence ID" value="KAG8225008.1"/>
    <property type="molecule type" value="Genomic_DNA"/>
</dbReference>
<evidence type="ECO:0000256" key="2">
    <source>
        <dbReference type="ARBA" id="ARBA00010131"/>
    </source>
</evidence>
<evidence type="ECO:0000256" key="3">
    <source>
        <dbReference type="ARBA" id="ARBA00022692"/>
    </source>
</evidence>
<evidence type="ECO:0000256" key="1">
    <source>
        <dbReference type="ARBA" id="ARBA00004370"/>
    </source>
</evidence>
<feature type="region of interest" description="Disordered" evidence="6">
    <location>
        <begin position="248"/>
        <end position="282"/>
    </location>
</feature>
<name>A0A8K0JZ45_LADFU</name>
<accession>A0A8K0JZ45</accession>
<dbReference type="Proteomes" id="UP000792457">
    <property type="component" value="Unassembled WGS sequence"/>
</dbReference>
<dbReference type="InterPro" id="IPR029454">
    <property type="entry name" value="ODR-4-like"/>
</dbReference>
<reference evidence="8" key="1">
    <citation type="submission" date="2013-04" db="EMBL/GenBank/DDBJ databases">
        <authorList>
            <person name="Qu J."/>
            <person name="Murali S.C."/>
            <person name="Bandaranaike D."/>
            <person name="Bellair M."/>
            <person name="Blankenburg K."/>
            <person name="Chao H."/>
            <person name="Dinh H."/>
            <person name="Doddapaneni H."/>
            <person name="Downs B."/>
            <person name="Dugan-Rocha S."/>
            <person name="Elkadiri S."/>
            <person name="Gnanaolivu R.D."/>
            <person name="Hernandez B."/>
            <person name="Javaid M."/>
            <person name="Jayaseelan J.C."/>
            <person name="Lee S."/>
            <person name="Li M."/>
            <person name="Ming W."/>
            <person name="Munidasa M."/>
            <person name="Muniz J."/>
            <person name="Nguyen L."/>
            <person name="Ongeri F."/>
            <person name="Osuji N."/>
            <person name="Pu L.-L."/>
            <person name="Puazo M."/>
            <person name="Qu C."/>
            <person name="Quiroz J."/>
            <person name="Raj R."/>
            <person name="Weissenberger G."/>
            <person name="Xin Y."/>
            <person name="Zou X."/>
            <person name="Han Y."/>
            <person name="Richards S."/>
            <person name="Worley K."/>
            <person name="Muzny D."/>
            <person name="Gibbs R."/>
        </authorList>
    </citation>
    <scope>NUCLEOTIDE SEQUENCE</scope>
    <source>
        <strain evidence="8">Sampled in the wild</strain>
    </source>
</reference>
<evidence type="ECO:0000256" key="7">
    <source>
        <dbReference type="SAM" id="Phobius"/>
    </source>
</evidence>
<dbReference type="Pfam" id="PF14778">
    <property type="entry name" value="ODR4-like"/>
    <property type="match status" value="1"/>
</dbReference>
<keyword evidence="9" id="KW-1185">Reference proteome</keyword>
<dbReference type="GO" id="GO:0008104">
    <property type="term" value="P:intracellular protein localization"/>
    <property type="evidence" value="ECO:0007669"/>
    <property type="project" value="TreeGrafter"/>
</dbReference>
<dbReference type="GO" id="GO:0016020">
    <property type="term" value="C:membrane"/>
    <property type="evidence" value="ECO:0007669"/>
    <property type="project" value="UniProtKB-SubCell"/>
</dbReference>
<comment type="caution">
    <text evidence="8">The sequence shown here is derived from an EMBL/GenBank/DDBJ whole genome shotgun (WGS) entry which is preliminary data.</text>
</comment>
<evidence type="ECO:0008006" key="10">
    <source>
        <dbReference type="Google" id="ProtNLM"/>
    </source>
</evidence>
<feature type="transmembrane region" description="Helical" evidence="7">
    <location>
        <begin position="463"/>
        <end position="485"/>
    </location>
</feature>
<keyword evidence="5 7" id="KW-0472">Membrane</keyword>
<evidence type="ECO:0000256" key="6">
    <source>
        <dbReference type="SAM" id="MobiDB-lite"/>
    </source>
</evidence>
<reference evidence="8" key="2">
    <citation type="submission" date="2017-10" db="EMBL/GenBank/DDBJ databases">
        <title>Ladona fulva Genome sequencing and assembly.</title>
        <authorList>
            <person name="Murali S."/>
            <person name="Richards S."/>
            <person name="Bandaranaike D."/>
            <person name="Bellair M."/>
            <person name="Blankenburg K."/>
            <person name="Chao H."/>
            <person name="Dinh H."/>
            <person name="Doddapaneni H."/>
            <person name="Dugan-Rocha S."/>
            <person name="Elkadiri S."/>
            <person name="Gnanaolivu R."/>
            <person name="Hernandez B."/>
            <person name="Skinner E."/>
            <person name="Javaid M."/>
            <person name="Lee S."/>
            <person name="Li M."/>
            <person name="Ming W."/>
            <person name="Munidasa M."/>
            <person name="Muniz J."/>
            <person name="Nguyen L."/>
            <person name="Hughes D."/>
            <person name="Osuji N."/>
            <person name="Pu L.-L."/>
            <person name="Puazo M."/>
            <person name="Qu C."/>
            <person name="Quiroz J."/>
            <person name="Raj R."/>
            <person name="Weissenberger G."/>
            <person name="Xin Y."/>
            <person name="Zou X."/>
            <person name="Han Y."/>
            <person name="Worley K."/>
            <person name="Muzny D."/>
            <person name="Gibbs R."/>
        </authorList>
    </citation>
    <scope>NUCLEOTIDE SEQUENCE</scope>
    <source>
        <strain evidence="8">Sampled in the wild</strain>
    </source>
</reference>
<dbReference type="OrthoDB" id="21458at2759"/>
<keyword evidence="4 7" id="KW-1133">Transmembrane helix</keyword>
<organism evidence="8 9">
    <name type="scientific">Ladona fulva</name>
    <name type="common">Scarce chaser dragonfly</name>
    <name type="synonym">Libellula fulva</name>
    <dbReference type="NCBI Taxonomy" id="123851"/>
    <lineage>
        <taxon>Eukaryota</taxon>
        <taxon>Metazoa</taxon>
        <taxon>Ecdysozoa</taxon>
        <taxon>Arthropoda</taxon>
        <taxon>Hexapoda</taxon>
        <taxon>Insecta</taxon>
        <taxon>Pterygota</taxon>
        <taxon>Palaeoptera</taxon>
        <taxon>Odonata</taxon>
        <taxon>Epiprocta</taxon>
        <taxon>Anisoptera</taxon>
        <taxon>Libelluloidea</taxon>
        <taxon>Libellulidae</taxon>
        <taxon>Ladona</taxon>
    </lineage>
</organism>
<comment type="subcellular location">
    <subcellularLocation>
        <location evidence="1">Membrane</location>
    </subcellularLocation>
</comment>
<dbReference type="PANTHER" id="PTHR33966">
    <property type="entry name" value="PROTEIN ODR-4 HOMOLOG"/>
    <property type="match status" value="1"/>
</dbReference>
<keyword evidence="3 7" id="KW-0812">Transmembrane</keyword>
<dbReference type="GO" id="GO:0012505">
    <property type="term" value="C:endomembrane system"/>
    <property type="evidence" value="ECO:0007669"/>
    <property type="project" value="TreeGrafter"/>
</dbReference>